<organism evidence="2 3">
    <name type="scientific">Clostridium fallax</name>
    <dbReference type="NCBI Taxonomy" id="1533"/>
    <lineage>
        <taxon>Bacteria</taxon>
        <taxon>Bacillati</taxon>
        <taxon>Bacillota</taxon>
        <taxon>Clostridia</taxon>
        <taxon>Eubacteriales</taxon>
        <taxon>Clostridiaceae</taxon>
        <taxon>Clostridium</taxon>
    </lineage>
</organism>
<keyword evidence="1" id="KW-0472">Membrane</keyword>
<keyword evidence="1" id="KW-1133">Transmembrane helix</keyword>
<sequence length="31" mass="3309">MSFSAGVILIGILGGAALIEYIIFKKVNKNK</sequence>
<dbReference type="EMBL" id="FQVM01000020">
    <property type="protein sequence ID" value="SHE95869.1"/>
    <property type="molecule type" value="Genomic_DNA"/>
</dbReference>
<feature type="transmembrane region" description="Helical" evidence="1">
    <location>
        <begin position="6"/>
        <end position="24"/>
    </location>
</feature>
<gene>
    <name evidence="2" type="ORF">SAMN05443638_12018</name>
</gene>
<dbReference type="Proteomes" id="UP000184035">
    <property type="component" value="Unassembled WGS sequence"/>
</dbReference>
<name>A0A1M4XQV1_9CLOT</name>
<accession>A0A1M4XQV1</accession>
<proteinExistence type="predicted"/>
<reference evidence="2 3" key="1">
    <citation type="submission" date="2016-11" db="EMBL/GenBank/DDBJ databases">
        <authorList>
            <person name="Jaros S."/>
            <person name="Januszkiewicz K."/>
            <person name="Wedrychowicz H."/>
        </authorList>
    </citation>
    <scope>NUCLEOTIDE SEQUENCE [LARGE SCALE GENOMIC DNA]</scope>
    <source>
        <strain evidence="2 3">DSM 2631</strain>
    </source>
</reference>
<keyword evidence="1" id="KW-0812">Transmembrane</keyword>
<evidence type="ECO:0000256" key="1">
    <source>
        <dbReference type="SAM" id="Phobius"/>
    </source>
</evidence>
<keyword evidence="3" id="KW-1185">Reference proteome</keyword>
<protein>
    <submittedName>
        <fullName evidence="2">Uncharacterized protein</fullName>
    </submittedName>
</protein>
<evidence type="ECO:0000313" key="3">
    <source>
        <dbReference type="Proteomes" id="UP000184035"/>
    </source>
</evidence>
<evidence type="ECO:0000313" key="2">
    <source>
        <dbReference type="EMBL" id="SHE95869.1"/>
    </source>
</evidence>
<dbReference type="STRING" id="1533.SAMN05443638_12018"/>
<dbReference type="AlphaFoldDB" id="A0A1M4XQV1"/>